<protein>
    <submittedName>
        <fullName evidence="1">Uncharacterized protein</fullName>
    </submittedName>
</protein>
<sequence length="382" mass="43944">QPYTKQSNPPQNLPPALFYINSPLLPSTPPRYVLPYRVTITFHITNHPSPHIAFFFIPQADFHHQNMPSPTTQNNTPAIRSLHTLSITNGRFAVHPLLWTSQHLHLLDVSFREVDALDTTRLHVDRSKCRAETAKRMSFGNKYPFRVSTILVRRGSPLEAVKEQYGFHYNGRLVCNLHGKAFRIVKDMVMQKPEPIVGYYRYDADLQREKKFRPAYAPRGQHNEPGERLREHMIRKTTPDYWYHDPYLVCHLLSLAGLQFRGWHEAKGNSQLPAIIPARLLVIHASEPTHAYVFKADISSRVLQCLDSPTRSMKDAEFPIVSYTKVPFKPYATFSERIVLEIVGKAYASSFDRVLFSGARGKKRKFGERDEMAQRISEPATP</sequence>
<comment type="caution">
    <text evidence="1">The sequence shown here is derived from an EMBL/GenBank/DDBJ whole genome shotgun (WGS) entry which is preliminary data.</text>
</comment>
<proteinExistence type="predicted"/>
<gene>
    <name evidence="1" type="ORF">KAF25_011000</name>
</gene>
<dbReference type="EMBL" id="JAGPUO010000047">
    <property type="protein sequence ID" value="KAG5654844.1"/>
    <property type="molecule type" value="Genomic_DNA"/>
</dbReference>
<accession>A0A9P7GRT4</accession>
<evidence type="ECO:0000313" key="1">
    <source>
        <dbReference type="EMBL" id="KAG5654844.1"/>
    </source>
</evidence>
<organism evidence="1 2">
    <name type="scientific">Fusarium avenaceum</name>
    <dbReference type="NCBI Taxonomy" id="40199"/>
    <lineage>
        <taxon>Eukaryota</taxon>
        <taxon>Fungi</taxon>
        <taxon>Dikarya</taxon>
        <taxon>Ascomycota</taxon>
        <taxon>Pezizomycotina</taxon>
        <taxon>Sordariomycetes</taxon>
        <taxon>Hypocreomycetidae</taxon>
        <taxon>Hypocreales</taxon>
        <taxon>Nectriaceae</taxon>
        <taxon>Fusarium</taxon>
        <taxon>Fusarium tricinctum species complex</taxon>
    </lineage>
</organism>
<dbReference type="AlphaFoldDB" id="A0A9P7GRT4"/>
<evidence type="ECO:0000313" key="2">
    <source>
        <dbReference type="Proteomes" id="UP000782241"/>
    </source>
</evidence>
<name>A0A9P7GRT4_9HYPO</name>
<dbReference type="Proteomes" id="UP000782241">
    <property type="component" value="Unassembled WGS sequence"/>
</dbReference>
<keyword evidence="2" id="KW-1185">Reference proteome</keyword>
<feature type="non-terminal residue" evidence="1">
    <location>
        <position position="1"/>
    </location>
</feature>
<reference evidence="1" key="1">
    <citation type="submission" date="2021-04" db="EMBL/GenBank/DDBJ databases">
        <title>Draft genome of Fusarium avenaceum strain F156N33, isolated from an atmospheric sample in Virginia.</title>
        <authorList>
            <person name="Yang S."/>
            <person name="Vinatzer B.A."/>
            <person name="Coleman J."/>
        </authorList>
    </citation>
    <scope>NUCLEOTIDE SEQUENCE</scope>
    <source>
        <strain evidence="1">F156N33</strain>
    </source>
</reference>